<evidence type="ECO:0000313" key="4">
    <source>
        <dbReference type="Proteomes" id="UP000014760"/>
    </source>
</evidence>
<accession>R7U0G6</accession>
<keyword evidence="4" id="KW-1185">Reference proteome</keyword>
<dbReference type="EMBL" id="KB306824">
    <property type="protein sequence ID" value="ELT99494.1"/>
    <property type="molecule type" value="Genomic_DNA"/>
</dbReference>
<dbReference type="EnsemblMetazoa" id="CapteT222340">
    <property type="protein sequence ID" value="CapteP222340"/>
    <property type="gene ID" value="CapteG222340"/>
</dbReference>
<dbReference type="EMBL" id="AMQN01001939">
    <property type="status" value="NOT_ANNOTATED_CDS"/>
    <property type="molecule type" value="Genomic_DNA"/>
</dbReference>
<protein>
    <recommendedName>
        <fullName evidence="5">Sarcoplasmic reticulum histidine-rich calcium-binding protein</fullName>
    </recommendedName>
</protein>
<dbReference type="PANTHER" id="PTHR15054:SF3">
    <property type="entry name" value="SARCOPLASMIC RETICULUM HISTIDINE-RICH CALCIUM-BINDING PROTEIN"/>
    <property type="match status" value="1"/>
</dbReference>
<dbReference type="InterPro" id="IPR015666">
    <property type="entry name" value="HRC"/>
</dbReference>
<dbReference type="OMA" id="CKFCYLC"/>
<organism evidence="2">
    <name type="scientific">Capitella teleta</name>
    <name type="common">Polychaete worm</name>
    <dbReference type="NCBI Taxonomy" id="283909"/>
    <lineage>
        <taxon>Eukaryota</taxon>
        <taxon>Metazoa</taxon>
        <taxon>Spiralia</taxon>
        <taxon>Lophotrochozoa</taxon>
        <taxon>Annelida</taxon>
        <taxon>Polychaeta</taxon>
        <taxon>Sedentaria</taxon>
        <taxon>Scolecida</taxon>
        <taxon>Capitellidae</taxon>
        <taxon>Capitella</taxon>
    </lineage>
</organism>
<gene>
    <name evidence="2" type="ORF">CAPTEDRAFT_222340</name>
</gene>
<evidence type="ECO:0000313" key="3">
    <source>
        <dbReference type="EnsemblMetazoa" id="CapteP222340"/>
    </source>
</evidence>
<dbReference type="GO" id="GO:0005509">
    <property type="term" value="F:calcium ion binding"/>
    <property type="evidence" value="ECO:0007669"/>
    <property type="project" value="InterPro"/>
</dbReference>
<evidence type="ECO:0008006" key="5">
    <source>
        <dbReference type="Google" id="ProtNLM"/>
    </source>
</evidence>
<feature type="chain" id="PRO_5008787546" description="Sarcoplasmic reticulum histidine-rich calcium-binding protein" evidence="1">
    <location>
        <begin position="24"/>
        <end position="137"/>
    </location>
</feature>
<dbReference type="STRING" id="283909.R7U0G6"/>
<sequence length="137" mass="15311">MKAFCEIGAFLLFSLSLLVCVNAETDEDQVEAQEMNEEMLEYAKGSLCNYCDYCKFCKLCDSDCPCESSPSQPNCHMCKYCKFCHLCKACDAVCSPGGFIDTVTAKLFGALPSFNKESVDSDIEGVKDWIEKKRDEL</sequence>
<keyword evidence="1" id="KW-0732">Signal</keyword>
<dbReference type="PANTHER" id="PTHR15054">
    <property type="entry name" value="HISTIDINE-RICH CALCIUM-BINDING PROTEIN-RELATED"/>
    <property type="match status" value="1"/>
</dbReference>
<proteinExistence type="predicted"/>
<name>R7U0G6_CAPTE</name>
<reference evidence="2 4" key="2">
    <citation type="journal article" date="2013" name="Nature">
        <title>Insights into bilaterian evolution from three spiralian genomes.</title>
        <authorList>
            <person name="Simakov O."/>
            <person name="Marletaz F."/>
            <person name="Cho S.J."/>
            <person name="Edsinger-Gonzales E."/>
            <person name="Havlak P."/>
            <person name="Hellsten U."/>
            <person name="Kuo D.H."/>
            <person name="Larsson T."/>
            <person name="Lv J."/>
            <person name="Arendt D."/>
            <person name="Savage R."/>
            <person name="Osoegawa K."/>
            <person name="de Jong P."/>
            <person name="Grimwood J."/>
            <person name="Chapman J.A."/>
            <person name="Shapiro H."/>
            <person name="Aerts A."/>
            <person name="Otillar R.P."/>
            <person name="Terry A.Y."/>
            <person name="Boore J.L."/>
            <person name="Grigoriev I.V."/>
            <person name="Lindberg D.R."/>
            <person name="Seaver E.C."/>
            <person name="Weisblat D.A."/>
            <person name="Putnam N.H."/>
            <person name="Rokhsar D.S."/>
        </authorList>
    </citation>
    <scope>NUCLEOTIDE SEQUENCE</scope>
    <source>
        <strain evidence="2 4">I ESC-2004</strain>
    </source>
</reference>
<feature type="signal peptide" evidence="1">
    <location>
        <begin position="1"/>
        <end position="23"/>
    </location>
</feature>
<dbReference type="OrthoDB" id="9428907at2759"/>
<reference evidence="4" key="1">
    <citation type="submission" date="2012-12" db="EMBL/GenBank/DDBJ databases">
        <authorList>
            <person name="Hellsten U."/>
            <person name="Grimwood J."/>
            <person name="Chapman J.A."/>
            <person name="Shapiro H."/>
            <person name="Aerts A."/>
            <person name="Otillar R.P."/>
            <person name="Terry A.Y."/>
            <person name="Boore J.L."/>
            <person name="Simakov O."/>
            <person name="Marletaz F."/>
            <person name="Cho S.-J."/>
            <person name="Edsinger-Gonzales E."/>
            <person name="Havlak P."/>
            <person name="Kuo D.-H."/>
            <person name="Larsson T."/>
            <person name="Lv J."/>
            <person name="Arendt D."/>
            <person name="Savage R."/>
            <person name="Osoegawa K."/>
            <person name="de Jong P."/>
            <person name="Lindberg D.R."/>
            <person name="Seaver E.C."/>
            <person name="Weisblat D.A."/>
            <person name="Putnam N.H."/>
            <person name="Grigoriev I.V."/>
            <person name="Rokhsar D.S."/>
        </authorList>
    </citation>
    <scope>NUCLEOTIDE SEQUENCE</scope>
    <source>
        <strain evidence="4">I ESC-2004</strain>
    </source>
</reference>
<dbReference type="Proteomes" id="UP000014760">
    <property type="component" value="Unassembled WGS sequence"/>
</dbReference>
<reference evidence="3" key="3">
    <citation type="submission" date="2015-06" db="UniProtKB">
        <authorList>
            <consortium name="EnsemblMetazoa"/>
        </authorList>
    </citation>
    <scope>IDENTIFICATION</scope>
</reference>
<evidence type="ECO:0000313" key="2">
    <source>
        <dbReference type="EMBL" id="ELT99494.1"/>
    </source>
</evidence>
<dbReference type="AlphaFoldDB" id="R7U0G6"/>
<evidence type="ECO:0000256" key="1">
    <source>
        <dbReference type="SAM" id="SignalP"/>
    </source>
</evidence>
<dbReference type="HOGENOM" id="CLU_1867040_0_0_1"/>